<accession>H8KRP5</accession>
<dbReference type="HOGENOM" id="CLU_1776214_0_0_10"/>
<feature type="signal peptide" evidence="1">
    <location>
        <begin position="1"/>
        <end position="21"/>
    </location>
</feature>
<evidence type="ECO:0008006" key="4">
    <source>
        <dbReference type="Google" id="ProtNLM"/>
    </source>
</evidence>
<reference evidence="2" key="1">
    <citation type="submission" date="2012-02" db="EMBL/GenBank/DDBJ databases">
        <title>The complete genome of Solitalea canadensis DSM 3403.</title>
        <authorList>
            <consortium name="US DOE Joint Genome Institute (JGI-PGF)"/>
            <person name="Lucas S."/>
            <person name="Copeland A."/>
            <person name="Lapidus A."/>
            <person name="Glavina del Rio T."/>
            <person name="Dalin E."/>
            <person name="Tice H."/>
            <person name="Bruce D."/>
            <person name="Goodwin L."/>
            <person name="Pitluck S."/>
            <person name="Peters L."/>
            <person name="Ovchinnikova G."/>
            <person name="Lu M."/>
            <person name="Kyrpides N."/>
            <person name="Mavromatis K."/>
            <person name="Ivanova N."/>
            <person name="Brettin T."/>
            <person name="Detter J.C."/>
            <person name="Han C."/>
            <person name="Larimer F."/>
            <person name="Land M."/>
            <person name="Hauser L."/>
            <person name="Markowitz V."/>
            <person name="Cheng J.-F."/>
            <person name="Hugenholtz P."/>
            <person name="Woyke T."/>
            <person name="Wu D."/>
            <person name="Spring S."/>
            <person name="Schroeder M."/>
            <person name="Kopitz M."/>
            <person name="Brambilla E."/>
            <person name="Klenk H.-P."/>
            <person name="Eisen J.A."/>
        </authorList>
    </citation>
    <scope>NUCLEOTIDE SEQUENCE</scope>
    <source>
        <strain evidence="2">DSM 3403</strain>
    </source>
</reference>
<gene>
    <name evidence="2" type="ordered locus">Solca_2592</name>
</gene>
<dbReference type="AlphaFoldDB" id="H8KRP5"/>
<feature type="chain" id="PRO_5003613065" description="Lipocalin-like domain-containing protein" evidence="1">
    <location>
        <begin position="22"/>
        <end position="146"/>
    </location>
</feature>
<dbReference type="Proteomes" id="UP000007590">
    <property type="component" value="Chromosome"/>
</dbReference>
<proteinExistence type="predicted"/>
<organism evidence="2 3">
    <name type="scientific">Solitalea canadensis (strain ATCC 29591 / DSM 3403 / JCM 21819 / LMG 8368 / NBRC 15130 / NCIMB 12057 / USAM 9D)</name>
    <name type="common">Flexibacter canadensis</name>
    <dbReference type="NCBI Taxonomy" id="929556"/>
    <lineage>
        <taxon>Bacteria</taxon>
        <taxon>Pseudomonadati</taxon>
        <taxon>Bacteroidota</taxon>
        <taxon>Sphingobacteriia</taxon>
        <taxon>Sphingobacteriales</taxon>
        <taxon>Sphingobacteriaceae</taxon>
        <taxon>Solitalea</taxon>
    </lineage>
</organism>
<name>H8KRP5_SOLCM</name>
<dbReference type="RefSeq" id="WP_014680853.1">
    <property type="nucleotide sequence ID" value="NC_017770.1"/>
</dbReference>
<evidence type="ECO:0000256" key="1">
    <source>
        <dbReference type="SAM" id="SignalP"/>
    </source>
</evidence>
<evidence type="ECO:0000313" key="2">
    <source>
        <dbReference type="EMBL" id="AFD07626.1"/>
    </source>
</evidence>
<keyword evidence="3" id="KW-1185">Reference proteome</keyword>
<sequence>MKKLSTLFIILLGVFSIVTSCKDNDDPQPSLDGKWSLVKADVKVTDGNGNVVNSFNIPISQFAEKDKLELEFNNGKIISQVDANGNAVVSSVNYRVDNNTLLVKANDASPEELFAIYSLFSKELTLTFVEINDDGKIETKLVYNRK</sequence>
<evidence type="ECO:0000313" key="3">
    <source>
        <dbReference type="Proteomes" id="UP000007590"/>
    </source>
</evidence>
<dbReference type="EMBL" id="CP003349">
    <property type="protein sequence ID" value="AFD07626.1"/>
    <property type="molecule type" value="Genomic_DNA"/>
</dbReference>
<protein>
    <recommendedName>
        <fullName evidence="4">Lipocalin-like domain-containing protein</fullName>
    </recommendedName>
</protein>
<dbReference type="PROSITE" id="PS51257">
    <property type="entry name" value="PROKAR_LIPOPROTEIN"/>
    <property type="match status" value="1"/>
</dbReference>
<dbReference type="OrthoDB" id="1419899at2"/>
<keyword evidence="1" id="KW-0732">Signal</keyword>
<dbReference type="KEGG" id="scn:Solca_2592"/>